<evidence type="ECO:0000313" key="4">
    <source>
        <dbReference type="Proteomes" id="UP000237881"/>
    </source>
</evidence>
<dbReference type="Proteomes" id="UP000239698">
    <property type="component" value="Unassembled WGS sequence"/>
</dbReference>
<accession>A0ABD6W6A8</accession>
<feature type="transmembrane region" description="Helical" evidence="1">
    <location>
        <begin position="115"/>
        <end position="138"/>
    </location>
</feature>
<evidence type="ECO:0008006" key="6">
    <source>
        <dbReference type="Google" id="ProtNLM"/>
    </source>
</evidence>
<proteinExistence type="predicted"/>
<evidence type="ECO:0000313" key="2">
    <source>
        <dbReference type="EMBL" id="PPF10261.1"/>
    </source>
</evidence>
<name>A0ABD6W6A8_RATRA</name>
<dbReference type="EMBL" id="PSVT01000052">
    <property type="protein sequence ID" value="PPH72286.1"/>
    <property type="molecule type" value="Genomic_DNA"/>
</dbReference>
<dbReference type="EMBL" id="PSUL01000047">
    <property type="protein sequence ID" value="PPF10261.1"/>
    <property type="molecule type" value="Genomic_DNA"/>
</dbReference>
<reference evidence="4 5" key="1">
    <citation type="submission" date="2018-02" db="EMBL/GenBank/DDBJ databases">
        <title>Bacteriophage NCPPB3778 and a type I-E CRISPR drive the evolution of the US Biological Select Agent, Rathayibacter toxicus.</title>
        <authorList>
            <person name="Davis E.W.II."/>
            <person name="Tabima J.F."/>
            <person name="Weisberg A.J."/>
            <person name="Lopes L.D."/>
            <person name="Wiseman M.S."/>
            <person name="Wiseman M.S."/>
            <person name="Pupko T."/>
            <person name="Belcher M.S."/>
            <person name="Sechler A.J."/>
            <person name="Tancos M.A."/>
            <person name="Schroeder B.K."/>
            <person name="Murray T.D."/>
            <person name="Luster D.G."/>
            <person name="Schneider W.L."/>
            <person name="Rogers E."/>
            <person name="Andreote F.D."/>
            <person name="Grunwald N.J."/>
            <person name="Putnam M.L."/>
            <person name="Chang J.H."/>
        </authorList>
    </citation>
    <scope>NUCLEOTIDE SEQUENCE [LARGE SCALE GENOMIC DNA]</scope>
    <source>
        <strain evidence="3 5">AY1D6</strain>
        <strain evidence="2 4">AY1I9</strain>
    </source>
</reference>
<dbReference type="AlphaFoldDB" id="A0ABD6W6A8"/>
<evidence type="ECO:0000313" key="3">
    <source>
        <dbReference type="EMBL" id="PPH72286.1"/>
    </source>
</evidence>
<evidence type="ECO:0000313" key="5">
    <source>
        <dbReference type="Proteomes" id="UP000239698"/>
    </source>
</evidence>
<keyword evidence="1" id="KW-0472">Membrane</keyword>
<protein>
    <recommendedName>
        <fullName evidence="6">Secreted protein</fullName>
    </recommendedName>
</protein>
<organism evidence="2 4">
    <name type="scientific">Rathayibacter rathayi</name>
    <name type="common">Corynebacterium rathayi</name>
    <dbReference type="NCBI Taxonomy" id="33887"/>
    <lineage>
        <taxon>Bacteria</taxon>
        <taxon>Bacillati</taxon>
        <taxon>Actinomycetota</taxon>
        <taxon>Actinomycetes</taxon>
        <taxon>Micrococcales</taxon>
        <taxon>Microbacteriaceae</taxon>
        <taxon>Rathayibacter</taxon>
    </lineage>
</organism>
<evidence type="ECO:0000256" key="1">
    <source>
        <dbReference type="SAM" id="Phobius"/>
    </source>
</evidence>
<keyword evidence="5" id="KW-1185">Reference proteome</keyword>
<dbReference type="RefSeq" id="WP_104249204.1">
    <property type="nucleotide sequence ID" value="NZ_PSUD01000052.1"/>
</dbReference>
<keyword evidence="1" id="KW-1133">Transmembrane helix</keyword>
<keyword evidence="1" id="KW-0812">Transmembrane</keyword>
<gene>
    <name evidence="2" type="ORF">C5C04_13590</name>
    <name evidence="3" type="ORF">C5C40_14690</name>
</gene>
<dbReference type="Proteomes" id="UP000237881">
    <property type="component" value="Unassembled WGS sequence"/>
</dbReference>
<comment type="caution">
    <text evidence="2">The sequence shown here is derived from an EMBL/GenBank/DDBJ whole genome shotgun (WGS) entry which is preliminary data.</text>
</comment>
<sequence>MLTVSAPAAAFAIDDDGEGRLDLDTHVLVNESVGTASSGDFKIRGDLFSADVSARAQEEQEAAAGRLTTATTLDFARVETSVNYQQVRAALFGDYSSRDALKATPEKSEASPVSYGAAAAVAVPVVLVAGVLLGRLWARRKRAPL</sequence>